<dbReference type="Proteomes" id="UP001216253">
    <property type="component" value="Unassembled WGS sequence"/>
</dbReference>
<protein>
    <submittedName>
        <fullName evidence="3">DUF6118 family protein</fullName>
    </submittedName>
</protein>
<dbReference type="RefSeq" id="WP_275228641.1">
    <property type="nucleotide sequence ID" value="NZ_JARESE010000043.1"/>
</dbReference>
<sequence>MDGAAIDTTVRYQSEPTAEPVDPTEAAFEAMTTKLAGLTAAIDGFAARQQELHARDYTTDLAKVQEACAKTHEAIHILAKRPAMALTPQAMAKELQMAAVSVREADHRVLAGAERDLRSAIGTITSVVASALTARQQKQWAAGIAAGALVLGFVLGAVIPNAIDHAVPDNWYWPEQTAASVLDRDMWSAGQRLMQVGDPEGWRALKEAAALSRENAKALDGCRQRATKTGKARACSVLVPPSNND</sequence>
<gene>
    <name evidence="3" type="ORF">PYV00_12680</name>
</gene>
<evidence type="ECO:0000256" key="2">
    <source>
        <dbReference type="SAM" id="Phobius"/>
    </source>
</evidence>
<dbReference type="EMBL" id="JARESE010000043">
    <property type="protein sequence ID" value="MDE8652557.1"/>
    <property type="molecule type" value="Genomic_DNA"/>
</dbReference>
<accession>A0ABT5WT55</accession>
<evidence type="ECO:0000313" key="4">
    <source>
        <dbReference type="Proteomes" id="UP001216253"/>
    </source>
</evidence>
<reference evidence="3 4" key="1">
    <citation type="submission" date="2023-03" db="EMBL/GenBank/DDBJ databases">
        <title>NovoSphingobium album sp. nov. isolated from polycyclic aromatic hydrocarbons- and heavy-metal polluted soil.</title>
        <authorList>
            <person name="Liu Z."/>
            <person name="Wang K."/>
        </authorList>
    </citation>
    <scope>NUCLEOTIDE SEQUENCE [LARGE SCALE GENOMIC DNA]</scope>
    <source>
        <strain evidence="3 4">H3SJ31-1</strain>
    </source>
</reference>
<keyword evidence="2" id="KW-0812">Transmembrane</keyword>
<feature type="region of interest" description="Disordered" evidence="1">
    <location>
        <begin position="1"/>
        <end position="20"/>
    </location>
</feature>
<feature type="transmembrane region" description="Helical" evidence="2">
    <location>
        <begin position="140"/>
        <end position="159"/>
    </location>
</feature>
<evidence type="ECO:0000313" key="3">
    <source>
        <dbReference type="EMBL" id="MDE8652557.1"/>
    </source>
</evidence>
<keyword evidence="2" id="KW-0472">Membrane</keyword>
<dbReference type="InterPro" id="IPR046121">
    <property type="entry name" value="DUF6118"/>
</dbReference>
<comment type="caution">
    <text evidence="3">The sequence shown here is derived from an EMBL/GenBank/DDBJ whole genome shotgun (WGS) entry which is preliminary data.</text>
</comment>
<keyword evidence="4" id="KW-1185">Reference proteome</keyword>
<evidence type="ECO:0000256" key="1">
    <source>
        <dbReference type="SAM" id="MobiDB-lite"/>
    </source>
</evidence>
<organism evidence="3 4">
    <name type="scientific">Novosphingobium album</name>
    <name type="common">ex Liu et al. 2023</name>
    <dbReference type="NCBI Taxonomy" id="3031130"/>
    <lineage>
        <taxon>Bacteria</taxon>
        <taxon>Pseudomonadati</taxon>
        <taxon>Pseudomonadota</taxon>
        <taxon>Alphaproteobacteria</taxon>
        <taxon>Sphingomonadales</taxon>
        <taxon>Sphingomonadaceae</taxon>
        <taxon>Novosphingobium</taxon>
    </lineage>
</organism>
<dbReference type="Pfam" id="PF19613">
    <property type="entry name" value="DUF6118"/>
    <property type="match status" value="1"/>
</dbReference>
<keyword evidence="2" id="KW-1133">Transmembrane helix</keyword>
<proteinExistence type="predicted"/>
<name>A0ABT5WT55_9SPHN</name>